<evidence type="ECO:0000313" key="2">
    <source>
        <dbReference type="Proteomes" id="UP000620156"/>
    </source>
</evidence>
<comment type="caution">
    <text evidence="1">The sequence shown here is derived from an EMBL/GenBank/DDBJ whole genome shotgun (WGS) entry which is preliminary data.</text>
</comment>
<dbReference type="Proteomes" id="UP000620156">
    <property type="component" value="Unassembled WGS sequence"/>
</dbReference>
<name>A0A918B9B4_9ACTN</name>
<keyword evidence="2" id="KW-1185">Reference proteome</keyword>
<gene>
    <name evidence="1" type="ORF">GCM10010145_16740</name>
</gene>
<reference evidence="1" key="1">
    <citation type="journal article" date="2014" name="Int. J. Syst. Evol. Microbiol.">
        <title>Complete genome sequence of Corynebacterium casei LMG S-19264T (=DSM 44701T), isolated from a smear-ripened cheese.</title>
        <authorList>
            <consortium name="US DOE Joint Genome Institute (JGI-PGF)"/>
            <person name="Walter F."/>
            <person name="Albersmeier A."/>
            <person name="Kalinowski J."/>
            <person name="Ruckert C."/>
        </authorList>
    </citation>
    <scope>NUCLEOTIDE SEQUENCE</scope>
    <source>
        <strain evidence="1">JCM 3131</strain>
    </source>
</reference>
<reference evidence="1" key="2">
    <citation type="submission" date="2020-09" db="EMBL/GenBank/DDBJ databases">
        <authorList>
            <person name="Sun Q."/>
            <person name="Ohkuma M."/>
        </authorList>
    </citation>
    <scope>NUCLEOTIDE SEQUENCE</scope>
    <source>
        <strain evidence="1">JCM 3131</strain>
    </source>
</reference>
<proteinExistence type="predicted"/>
<sequence length="84" mass="8012">MGTSPTPAVVLVHGGGTPVEVTIAEDASPSVLAADVPEGGTRGLAAAKRAGAAVVEAEGAFHAVAGSRPGAVAELILEAVRATG</sequence>
<evidence type="ECO:0000313" key="1">
    <source>
        <dbReference type="EMBL" id="GGQ48642.1"/>
    </source>
</evidence>
<organism evidence="1 2">
    <name type="scientific">Streptomyces ruber</name>
    <dbReference type="NCBI Taxonomy" id="83378"/>
    <lineage>
        <taxon>Bacteria</taxon>
        <taxon>Bacillati</taxon>
        <taxon>Actinomycetota</taxon>
        <taxon>Actinomycetes</taxon>
        <taxon>Kitasatosporales</taxon>
        <taxon>Streptomycetaceae</taxon>
        <taxon>Streptomyces</taxon>
    </lineage>
</organism>
<protein>
    <submittedName>
        <fullName evidence="1">Uncharacterized protein</fullName>
    </submittedName>
</protein>
<accession>A0A918B9B4</accession>
<dbReference type="RefSeq" id="WP_373296273.1">
    <property type="nucleotide sequence ID" value="NZ_BMQK01000003.1"/>
</dbReference>
<dbReference type="AlphaFoldDB" id="A0A918B9B4"/>
<dbReference type="EMBL" id="BMQK01000003">
    <property type="protein sequence ID" value="GGQ48642.1"/>
    <property type="molecule type" value="Genomic_DNA"/>
</dbReference>